<dbReference type="Pfam" id="PF25583">
    <property type="entry name" value="WCX"/>
    <property type="match status" value="1"/>
</dbReference>
<name>A0A6L5XGU2_9BACT</name>
<evidence type="ECO:0000259" key="2">
    <source>
        <dbReference type="Pfam" id="PF25583"/>
    </source>
</evidence>
<accession>A0A6L5XGU2</accession>
<dbReference type="Proteomes" id="UP000483362">
    <property type="component" value="Unassembled WGS sequence"/>
</dbReference>
<evidence type="ECO:0000313" key="4">
    <source>
        <dbReference type="Proteomes" id="UP000483362"/>
    </source>
</evidence>
<gene>
    <name evidence="3" type="ORF">FYJ29_13435</name>
</gene>
<evidence type="ECO:0000313" key="3">
    <source>
        <dbReference type="EMBL" id="MSS18751.1"/>
    </source>
</evidence>
<dbReference type="InterPro" id="IPR026881">
    <property type="entry name" value="WYL_dom"/>
</dbReference>
<dbReference type="InterPro" id="IPR057727">
    <property type="entry name" value="WCX_dom"/>
</dbReference>
<dbReference type="RefSeq" id="WP_154327038.1">
    <property type="nucleotide sequence ID" value="NZ_CP045696.1"/>
</dbReference>
<organism evidence="3 4">
    <name type="scientific">Sodaliphilus pleomorphus</name>
    <dbReference type="NCBI Taxonomy" id="2606626"/>
    <lineage>
        <taxon>Bacteria</taxon>
        <taxon>Pseudomonadati</taxon>
        <taxon>Bacteroidota</taxon>
        <taxon>Bacteroidia</taxon>
        <taxon>Bacteroidales</taxon>
        <taxon>Muribaculaceae</taxon>
        <taxon>Sodaliphilus</taxon>
    </lineage>
</organism>
<sequence>MKKPELFKEYIWLVNIIKHYRKISLQEINTLWLETEMSEGIPFARSTFNRHKDAIEDMFGIIIDCDRRDGYRYYIANEEVLGQHTVQNWMLSTLTVSNVIAAGMSLRGRILLESIPVQGKKLAVAIHAMRAGCCLMIDYRKYGSKQSRQFVVEPYCLKYFRQRWYILARYKKNGYYAMLSLDRIEDMLVSDVRFKLDPDFDAEEFFSAYYGVFVDDEVEITTVTLRAHGLEAYYLRDLPLHDSQRLVAHGDGWADYKLQLRPTADFIAKVVSRGSWLEVLSPQWVIDKVVAAHREAIERYEQKK</sequence>
<dbReference type="AlphaFoldDB" id="A0A6L5XGU2"/>
<keyword evidence="4" id="KW-1185">Reference proteome</keyword>
<dbReference type="PANTHER" id="PTHR34580:SF9">
    <property type="entry name" value="SLL5097 PROTEIN"/>
    <property type="match status" value="1"/>
</dbReference>
<dbReference type="InterPro" id="IPR051534">
    <property type="entry name" value="CBASS_pafABC_assoc_protein"/>
</dbReference>
<dbReference type="Pfam" id="PF13280">
    <property type="entry name" value="WYL"/>
    <property type="match status" value="1"/>
</dbReference>
<feature type="domain" description="WCX" evidence="2">
    <location>
        <begin position="221"/>
        <end position="296"/>
    </location>
</feature>
<comment type="caution">
    <text evidence="3">The sequence shown here is derived from an EMBL/GenBank/DDBJ whole genome shotgun (WGS) entry which is preliminary data.</text>
</comment>
<proteinExistence type="predicted"/>
<evidence type="ECO:0000259" key="1">
    <source>
        <dbReference type="Pfam" id="PF13280"/>
    </source>
</evidence>
<feature type="domain" description="WYL" evidence="1">
    <location>
        <begin position="122"/>
        <end position="187"/>
    </location>
</feature>
<dbReference type="EMBL" id="VULT01000034">
    <property type="protein sequence ID" value="MSS18751.1"/>
    <property type="molecule type" value="Genomic_DNA"/>
</dbReference>
<reference evidence="3 4" key="1">
    <citation type="submission" date="2019-08" db="EMBL/GenBank/DDBJ databases">
        <title>In-depth cultivation of the pig gut microbiome towards novel bacterial diversity and tailored functional studies.</title>
        <authorList>
            <person name="Wylensek D."/>
            <person name="Hitch T.C.A."/>
            <person name="Clavel T."/>
        </authorList>
    </citation>
    <scope>NUCLEOTIDE SEQUENCE [LARGE SCALE GENOMIC DNA]</scope>
    <source>
        <strain evidence="3 4">Oil-RF-744-WCA-WT-10</strain>
    </source>
</reference>
<protein>
    <submittedName>
        <fullName evidence="3">WYL domain-containing protein</fullName>
    </submittedName>
</protein>
<dbReference type="PROSITE" id="PS52050">
    <property type="entry name" value="WYL"/>
    <property type="match status" value="1"/>
</dbReference>
<dbReference type="PANTHER" id="PTHR34580">
    <property type="match status" value="1"/>
</dbReference>